<dbReference type="PANTHER" id="PTHR13224:SF6">
    <property type="entry name" value="MEDIATOR OF RNA POLYMERASE II TRANSCRIPTION SUBUNIT 16"/>
    <property type="match status" value="1"/>
</dbReference>
<evidence type="ECO:0000256" key="5">
    <source>
        <dbReference type="ARBA" id="ARBA00023163"/>
    </source>
</evidence>
<keyword evidence="3" id="KW-0805">Transcription regulation</keyword>
<organism evidence="7 8">
    <name type="scientific">Monilinia fructigena</name>
    <dbReference type="NCBI Taxonomy" id="38457"/>
    <lineage>
        <taxon>Eukaryota</taxon>
        <taxon>Fungi</taxon>
        <taxon>Dikarya</taxon>
        <taxon>Ascomycota</taxon>
        <taxon>Pezizomycotina</taxon>
        <taxon>Leotiomycetes</taxon>
        <taxon>Helotiales</taxon>
        <taxon>Sclerotiniaceae</taxon>
        <taxon>Monilinia</taxon>
    </lineage>
</organism>
<evidence type="ECO:0000256" key="6">
    <source>
        <dbReference type="ARBA" id="ARBA00023242"/>
    </source>
</evidence>
<comment type="subcellular location">
    <subcellularLocation>
        <location evidence="1">Nucleus</location>
    </subcellularLocation>
</comment>
<dbReference type="InterPro" id="IPR048338">
    <property type="entry name" value="Mediator_Med16"/>
</dbReference>
<dbReference type="PANTHER" id="PTHR13224">
    <property type="entry name" value="THYROID HORMONE RECEPTOR-ASSOCIATED PROTEIN-RELATED"/>
    <property type="match status" value="1"/>
</dbReference>
<evidence type="ECO:0000313" key="7">
    <source>
        <dbReference type="EMBL" id="RAL63789.1"/>
    </source>
</evidence>
<evidence type="ECO:0000256" key="2">
    <source>
        <dbReference type="ARBA" id="ARBA00006543"/>
    </source>
</evidence>
<proteinExistence type="inferred from homology"/>
<sequence>MEDVDNMEVDMDDLFGDGAGLSLPSRPPPSKELHQRIDELRGSGCCQGIAWSKWGSIASITSNGTGLELRNLRCHPENGVWGLSEPTVIPQLTNNLDGGPSLLIALATASKQLRIIRASIGWGFPQTQEKVNPMTTPLNVSFQIKPLTVKSLQAALSPSTCSMVQIRNDGKVRWKQLEYHLGEIGSNMEDPRYAAMIAALSLSCSTSVMMLINYDDILATAHGLAKSRDIVTMAANMKVQGQLLISFSTPLDDPEVISALAGSVRWVLDLMAWITDTLLELPSALPPTYP</sequence>
<reference evidence="7 8" key="1">
    <citation type="submission" date="2018-06" db="EMBL/GenBank/DDBJ databases">
        <title>Genome Sequence of the Brown Rot Fungal Pathogen Monilinia fructigena.</title>
        <authorList>
            <person name="Landi L."/>
            <person name="De Miccolis Angelini R.M."/>
            <person name="Pollastro S."/>
            <person name="Abate D."/>
            <person name="Faretra F."/>
            <person name="Romanazzi G."/>
        </authorList>
    </citation>
    <scope>NUCLEOTIDE SEQUENCE [LARGE SCALE GENOMIC DNA]</scope>
    <source>
        <strain evidence="7 8">Mfrg269</strain>
    </source>
</reference>
<protein>
    <submittedName>
        <fullName evidence="7">Uncharacterized protein</fullName>
    </submittedName>
</protein>
<dbReference type="Proteomes" id="UP000249056">
    <property type="component" value="Unassembled WGS sequence"/>
</dbReference>
<keyword evidence="4" id="KW-0010">Activator</keyword>
<name>A0A395IZL9_9HELO</name>
<evidence type="ECO:0000256" key="1">
    <source>
        <dbReference type="ARBA" id="ARBA00004123"/>
    </source>
</evidence>
<keyword evidence="8" id="KW-1185">Reference proteome</keyword>
<dbReference type="GO" id="GO:0016592">
    <property type="term" value="C:mediator complex"/>
    <property type="evidence" value="ECO:0007669"/>
    <property type="project" value="TreeGrafter"/>
</dbReference>
<comment type="similarity">
    <text evidence="2">Belongs to the Mediator complex subunit 16 family.</text>
</comment>
<evidence type="ECO:0000256" key="4">
    <source>
        <dbReference type="ARBA" id="ARBA00023159"/>
    </source>
</evidence>
<dbReference type="OrthoDB" id="4139168at2759"/>
<accession>A0A395IZL9</accession>
<dbReference type="GO" id="GO:0045893">
    <property type="term" value="P:positive regulation of DNA-templated transcription"/>
    <property type="evidence" value="ECO:0007669"/>
    <property type="project" value="TreeGrafter"/>
</dbReference>
<evidence type="ECO:0000313" key="8">
    <source>
        <dbReference type="Proteomes" id="UP000249056"/>
    </source>
</evidence>
<comment type="caution">
    <text evidence="7">The sequence shown here is derived from an EMBL/GenBank/DDBJ whole genome shotgun (WGS) entry which is preliminary data.</text>
</comment>
<keyword evidence="6" id="KW-0539">Nucleus</keyword>
<dbReference type="EMBL" id="QKRW01000017">
    <property type="protein sequence ID" value="RAL63789.1"/>
    <property type="molecule type" value="Genomic_DNA"/>
</dbReference>
<evidence type="ECO:0000256" key="3">
    <source>
        <dbReference type="ARBA" id="ARBA00023015"/>
    </source>
</evidence>
<keyword evidence="5" id="KW-0804">Transcription</keyword>
<gene>
    <name evidence="7" type="ORF">DID88_003434</name>
</gene>
<dbReference type="AlphaFoldDB" id="A0A395IZL9"/>